<dbReference type="GO" id="GO:0006265">
    <property type="term" value="P:DNA topological change"/>
    <property type="evidence" value="ECO:0007669"/>
    <property type="project" value="InterPro"/>
</dbReference>
<keyword evidence="5" id="KW-0238">DNA-binding</keyword>
<keyword evidence="6" id="KW-0413">Isomerase</keyword>
<dbReference type="Gene3D" id="1.10.290.10">
    <property type="entry name" value="Topoisomerase I, domain 4"/>
    <property type="match status" value="1"/>
</dbReference>
<keyword evidence="4" id="KW-0799">Topoisomerase</keyword>
<dbReference type="SMART" id="SM00437">
    <property type="entry name" value="TOP1Ac"/>
    <property type="match status" value="1"/>
</dbReference>
<comment type="similarity">
    <text evidence="2">Belongs to the type IA topoisomerase family.</text>
</comment>
<dbReference type="InterPro" id="IPR013826">
    <property type="entry name" value="Topo_IA_cen_sub3"/>
</dbReference>
<dbReference type="InterPro" id="IPR023405">
    <property type="entry name" value="Topo_IA_core_domain"/>
</dbReference>
<dbReference type="SUPFAM" id="SSF56712">
    <property type="entry name" value="Prokaryotic type I DNA topoisomerase"/>
    <property type="match status" value="1"/>
</dbReference>
<dbReference type="InterPro" id="IPR023406">
    <property type="entry name" value="Topo_IA_AS"/>
</dbReference>
<gene>
    <name evidence="8" type="ORF">S01H1_42499</name>
</gene>
<dbReference type="PANTHER" id="PTHR42785:SF1">
    <property type="entry name" value="DNA TOPOISOMERASE"/>
    <property type="match status" value="1"/>
</dbReference>
<dbReference type="Pfam" id="PF01131">
    <property type="entry name" value="Topoisom_bac"/>
    <property type="match status" value="1"/>
</dbReference>
<dbReference type="PROSITE" id="PS52039">
    <property type="entry name" value="TOPO_IA_2"/>
    <property type="match status" value="1"/>
</dbReference>
<organism evidence="8">
    <name type="scientific">marine sediment metagenome</name>
    <dbReference type="NCBI Taxonomy" id="412755"/>
    <lineage>
        <taxon>unclassified sequences</taxon>
        <taxon>metagenomes</taxon>
        <taxon>ecological metagenomes</taxon>
    </lineage>
</organism>
<dbReference type="EMBL" id="BARS01027031">
    <property type="protein sequence ID" value="GAG07247.1"/>
    <property type="molecule type" value="Genomic_DNA"/>
</dbReference>
<name>X0V777_9ZZZZ</name>
<dbReference type="InterPro" id="IPR013824">
    <property type="entry name" value="Topo_IA_cen_sub1"/>
</dbReference>
<protein>
    <recommendedName>
        <fullName evidence="3">DNA topoisomerase</fullName>
        <ecNumber evidence="3">5.6.2.1</ecNumber>
    </recommendedName>
</protein>
<dbReference type="PANTHER" id="PTHR42785">
    <property type="entry name" value="DNA TOPOISOMERASE, TYPE IA, CORE"/>
    <property type="match status" value="1"/>
</dbReference>
<dbReference type="Gene3D" id="2.70.20.10">
    <property type="entry name" value="Topoisomerase I, domain 3"/>
    <property type="match status" value="1"/>
</dbReference>
<dbReference type="InterPro" id="IPR013497">
    <property type="entry name" value="Topo_IA_cen"/>
</dbReference>
<evidence type="ECO:0000256" key="1">
    <source>
        <dbReference type="ARBA" id="ARBA00000213"/>
    </source>
</evidence>
<dbReference type="EC" id="5.6.2.1" evidence="3"/>
<dbReference type="PRINTS" id="PR00417">
    <property type="entry name" value="PRTPISMRASEI"/>
</dbReference>
<evidence type="ECO:0000256" key="4">
    <source>
        <dbReference type="ARBA" id="ARBA00023029"/>
    </source>
</evidence>
<dbReference type="GO" id="GO:0003917">
    <property type="term" value="F:DNA topoisomerase type I (single strand cut, ATP-independent) activity"/>
    <property type="evidence" value="ECO:0007669"/>
    <property type="project" value="UniProtKB-EC"/>
</dbReference>
<accession>X0V777</accession>
<evidence type="ECO:0000256" key="6">
    <source>
        <dbReference type="ARBA" id="ARBA00023235"/>
    </source>
</evidence>
<dbReference type="AlphaFoldDB" id="X0V777"/>
<dbReference type="PROSITE" id="PS00396">
    <property type="entry name" value="TOPO_IA_1"/>
    <property type="match status" value="1"/>
</dbReference>
<dbReference type="SMART" id="SM00436">
    <property type="entry name" value="TOP1Bc"/>
    <property type="match status" value="1"/>
</dbReference>
<dbReference type="InterPro" id="IPR013825">
    <property type="entry name" value="Topo_IA_cen_sub2"/>
</dbReference>
<evidence type="ECO:0000259" key="7">
    <source>
        <dbReference type="PROSITE" id="PS52039"/>
    </source>
</evidence>
<evidence type="ECO:0000313" key="8">
    <source>
        <dbReference type="EMBL" id="GAG07247.1"/>
    </source>
</evidence>
<evidence type="ECO:0000256" key="3">
    <source>
        <dbReference type="ARBA" id="ARBA00012891"/>
    </source>
</evidence>
<reference evidence="8" key="1">
    <citation type="journal article" date="2014" name="Front. Microbiol.">
        <title>High frequency of phylogenetically diverse reductive dehalogenase-homologous genes in deep subseafloor sedimentary metagenomes.</title>
        <authorList>
            <person name="Kawai M."/>
            <person name="Futagami T."/>
            <person name="Toyoda A."/>
            <person name="Takaki Y."/>
            <person name="Nishi S."/>
            <person name="Hori S."/>
            <person name="Arai W."/>
            <person name="Tsubouchi T."/>
            <person name="Morono Y."/>
            <person name="Uchiyama I."/>
            <person name="Ito T."/>
            <person name="Fujiyama A."/>
            <person name="Inagaki F."/>
            <person name="Takami H."/>
        </authorList>
    </citation>
    <scope>NUCLEOTIDE SEQUENCE</scope>
    <source>
        <strain evidence="8">Expedition CK06-06</strain>
    </source>
</reference>
<comment type="caution">
    <text evidence="8">The sequence shown here is derived from an EMBL/GenBank/DDBJ whole genome shotgun (WGS) entry which is preliminary data.</text>
</comment>
<dbReference type="GO" id="GO:0003677">
    <property type="term" value="F:DNA binding"/>
    <property type="evidence" value="ECO:0007669"/>
    <property type="project" value="UniProtKB-KW"/>
</dbReference>
<proteinExistence type="inferred from homology"/>
<evidence type="ECO:0000256" key="2">
    <source>
        <dbReference type="ARBA" id="ARBA00009446"/>
    </source>
</evidence>
<dbReference type="InterPro" id="IPR003602">
    <property type="entry name" value="Topo_IA_DNA-bd_dom"/>
</dbReference>
<sequence length="266" mass="30228">EITREAIAKALENPREIDDRLVRAQETRRILDRLYGYEVSPLLWRKVRPRLSAGRVQSVAVRMIVERERERMAFVAASYWDLIGTFADRDGAELTAPLVAVEGRKIPAGRDFDPATGRLKESGLLQLDEAQANELAERIRHGEFRVTGVKEKPYTSRPYPPFTTSTLQQEANRKLRLTARRTMQIAQSLYENGHITYMRTDSTNLAQVAVEAARDLVRSEYGADYLPASPRIYKSKVKNAQEAHEAIRPAGHPFELPGAMRNTLNR</sequence>
<dbReference type="Gene3D" id="1.10.460.10">
    <property type="entry name" value="Topoisomerase I, domain 2"/>
    <property type="match status" value="1"/>
</dbReference>
<dbReference type="InterPro" id="IPR000380">
    <property type="entry name" value="Topo_IA"/>
</dbReference>
<evidence type="ECO:0000256" key="5">
    <source>
        <dbReference type="ARBA" id="ARBA00023125"/>
    </source>
</evidence>
<feature type="non-terminal residue" evidence="8">
    <location>
        <position position="1"/>
    </location>
</feature>
<feature type="domain" description="Topo IA-type catalytic" evidence="7">
    <location>
        <begin position="18"/>
        <end position="266"/>
    </location>
</feature>
<dbReference type="InterPro" id="IPR003601">
    <property type="entry name" value="Topo_IA_2"/>
</dbReference>
<feature type="non-terminal residue" evidence="8">
    <location>
        <position position="266"/>
    </location>
</feature>
<comment type="catalytic activity">
    <reaction evidence="1">
        <text>ATP-independent breakage of single-stranded DNA, followed by passage and rejoining.</text>
        <dbReference type="EC" id="5.6.2.1"/>
    </reaction>
</comment>